<accession>A0A1W2F3W8</accession>
<evidence type="ECO:0000313" key="3">
    <source>
        <dbReference type="Proteomes" id="UP000192678"/>
    </source>
</evidence>
<dbReference type="Pfam" id="PF01436">
    <property type="entry name" value="NHL"/>
    <property type="match status" value="1"/>
</dbReference>
<dbReference type="InterPro" id="IPR017853">
    <property type="entry name" value="GH"/>
</dbReference>
<dbReference type="STRING" id="475255.SAMN04488101_11945"/>
<keyword evidence="2" id="KW-0238">DNA-binding</keyword>
<dbReference type="Gene3D" id="2.120.10.30">
    <property type="entry name" value="TolB, C-terminal domain"/>
    <property type="match status" value="4"/>
</dbReference>
<dbReference type="RefSeq" id="WP_084291921.1">
    <property type="nucleotide sequence ID" value="NZ_FWYB01000019.1"/>
</dbReference>
<name>A0A1W2F3W8_9SPHI</name>
<keyword evidence="3" id="KW-1185">Reference proteome</keyword>
<keyword evidence="1" id="KW-0677">Repeat</keyword>
<organism evidence="2 3">
    <name type="scientific">Pedobacter nyackensis</name>
    <dbReference type="NCBI Taxonomy" id="475255"/>
    <lineage>
        <taxon>Bacteria</taxon>
        <taxon>Pseudomonadati</taxon>
        <taxon>Bacteroidota</taxon>
        <taxon>Sphingobacteriia</taxon>
        <taxon>Sphingobacteriales</taxon>
        <taxon>Sphingobacteriaceae</taxon>
        <taxon>Pedobacter</taxon>
    </lineage>
</organism>
<sequence length="765" mass="82299">MNTGSYMNKGRFALLTLSFFAFIFAGCQKFITEMPVKDMGRADQQMLLNGAEEEMPIGIYIAPPFEFTTSLQYGAISEANIDVIQDIAGWISPVDKLTMLDMADSHGLKMVVADNRINGTNADITALVNTYVNHPALAGYYVKDEPTVSQLQDAANRYQKLLTLDNNHDPHVNLFPSYATGALGSINYELDYVENWIQKVVAANLRYLAMDNYPFLLNGTFRDVPYFHDLDVIRRVGLKYNIKTSGYLQSIGNSTDLRRPNANELRYSAYSHLAYGIKKPVWFSYWTPTGGAETFTNGIIDAAGNKTDLYIPFKALNFEMKQLGKTLVKLNANAVYHIGTTIPTGTVRPAANFVWQAQNAAQSMIITQFIDPVVGKEYIMVVNKSFTASNTFSFITANQVANVKVISKVTGLEEATNFVAANHLLSDTFLPGEGKLYTLEKATYTTTVSTFAGSGVAGFLNGQGTIAKFNFVTNAGITTDNNGNVYVADINNHCIRKITPAGLVSTFAGNPGVAGNTNGVGTAALFDHPSAVVADANNNIYVADTWNWALRKITPTGTVTTILGWIIPFPQGITIDRNTGKFYLVSALPAASNNKLYEVSPGGVMTTRTLSVPVISGGIAMDSQGSLVIADNGSSNVYKVNTSNWAVTQIAGLAGTTGQTDGVGLSARFEHPWGIAIDASDNIYVAGCGHLFDAPTIAADASNIRRIEAGTNKVTTIAGGAVQGYLDGSGTAAKFTVPTGIAITPAGTMYVVDKANHRIRKIVSP</sequence>
<dbReference type="Gene3D" id="3.20.20.80">
    <property type="entry name" value="Glycosidases"/>
    <property type="match status" value="1"/>
</dbReference>
<dbReference type="InterPro" id="IPR011042">
    <property type="entry name" value="6-blade_b-propeller_TolB-like"/>
</dbReference>
<dbReference type="EMBL" id="FWYB01000019">
    <property type="protein sequence ID" value="SMD16186.1"/>
    <property type="molecule type" value="Genomic_DNA"/>
</dbReference>
<reference evidence="2 3" key="1">
    <citation type="submission" date="2017-04" db="EMBL/GenBank/DDBJ databases">
        <authorList>
            <person name="Afonso C.L."/>
            <person name="Miller P.J."/>
            <person name="Scott M.A."/>
            <person name="Spackman E."/>
            <person name="Goraichik I."/>
            <person name="Dimitrov K.M."/>
            <person name="Suarez D.L."/>
            <person name="Swayne D.E."/>
        </authorList>
    </citation>
    <scope>NUCLEOTIDE SEQUENCE [LARGE SCALE GENOMIC DNA]</scope>
    <source>
        <strain evidence="2 3">DSM 19625</strain>
    </source>
</reference>
<dbReference type="SUPFAM" id="SSF101898">
    <property type="entry name" value="NHL repeat"/>
    <property type="match status" value="1"/>
</dbReference>
<protein>
    <submittedName>
        <fullName evidence="2">DNA-binding beta-propeller fold protein YncE</fullName>
    </submittedName>
</protein>
<evidence type="ECO:0000256" key="1">
    <source>
        <dbReference type="ARBA" id="ARBA00022737"/>
    </source>
</evidence>
<dbReference type="Proteomes" id="UP000192678">
    <property type="component" value="Unassembled WGS sequence"/>
</dbReference>
<dbReference type="PANTHER" id="PTHR13833:SF71">
    <property type="entry name" value="NHL DOMAIN-CONTAINING PROTEIN"/>
    <property type="match status" value="1"/>
</dbReference>
<dbReference type="AlphaFoldDB" id="A0A1W2F3W8"/>
<proteinExistence type="predicted"/>
<gene>
    <name evidence="2" type="ORF">SAMN04488101_11945</name>
</gene>
<dbReference type="OrthoDB" id="2569184at2"/>
<dbReference type="GO" id="GO:0003677">
    <property type="term" value="F:DNA binding"/>
    <property type="evidence" value="ECO:0007669"/>
    <property type="project" value="UniProtKB-KW"/>
</dbReference>
<dbReference type="SUPFAM" id="SSF51445">
    <property type="entry name" value="(Trans)glycosidases"/>
    <property type="match status" value="1"/>
</dbReference>
<dbReference type="PANTHER" id="PTHR13833">
    <property type="match status" value="1"/>
</dbReference>
<dbReference type="InterPro" id="IPR001258">
    <property type="entry name" value="NHL_repeat"/>
</dbReference>
<evidence type="ECO:0000313" key="2">
    <source>
        <dbReference type="EMBL" id="SMD16186.1"/>
    </source>
</evidence>